<dbReference type="SUPFAM" id="SSF49503">
    <property type="entry name" value="Cupredoxins"/>
    <property type="match status" value="1"/>
</dbReference>
<comment type="subcellular location">
    <subcellularLocation>
        <location evidence="1">Membrane</location>
        <topology evidence="1">Peripheral membrane protein</topology>
    </subcellularLocation>
</comment>
<evidence type="ECO:0000256" key="4">
    <source>
        <dbReference type="ARBA" id="ARBA00022723"/>
    </source>
</evidence>
<feature type="chain" id="PRO_5009441733" evidence="10">
    <location>
        <begin position="29"/>
        <end position="121"/>
    </location>
</feature>
<dbReference type="PANTHER" id="PTHR34192">
    <property type="entry name" value="PLASTOCYANIN MAJOR ISOFORM, CHLOROPLASTIC-RELATED"/>
    <property type="match status" value="1"/>
</dbReference>
<proteinExistence type="inferred from homology"/>
<dbReference type="GO" id="GO:0016020">
    <property type="term" value="C:membrane"/>
    <property type="evidence" value="ECO:0007669"/>
    <property type="project" value="UniProtKB-SubCell"/>
</dbReference>
<evidence type="ECO:0000256" key="7">
    <source>
        <dbReference type="ARBA" id="ARBA00023078"/>
    </source>
</evidence>
<feature type="signal peptide" evidence="10">
    <location>
        <begin position="1"/>
        <end position="28"/>
    </location>
</feature>
<protein>
    <submittedName>
        <fullName evidence="12">Plastocyanin</fullName>
    </submittedName>
</protein>
<gene>
    <name evidence="12" type="primary">petE</name>
    <name evidence="12" type="ORF">BJP36_20735</name>
</gene>
<dbReference type="Pfam" id="PF00127">
    <property type="entry name" value="Copper-bind"/>
    <property type="match status" value="1"/>
</dbReference>
<dbReference type="AlphaFoldDB" id="A0A1D9G2X0"/>
<dbReference type="PRINTS" id="PR00156">
    <property type="entry name" value="COPPERBLUE"/>
</dbReference>
<feature type="binding site" evidence="9">
    <location>
        <position position="114"/>
    </location>
    <ligand>
        <name>Cu cation</name>
        <dbReference type="ChEBI" id="CHEBI:23378"/>
    </ligand>
</feature>
<keyword evidence="6 9" id="KW-0186">Copper</keyword>
<dbReference type="GO" id="GO:0009055">
    <property type="term" value="F:electron transfer activity"/>
    <property type="evidence" value="ECO:0007669"/>
    <property type="project" value="InterPro"/>
</dbReference>
<dbReference type="GO" id="GO:0005507">
    <property type="term" value="F:copper ion binding"/>
    <property type="evidence" value="ECO:0007669"/>
    <property type="project" value="InterPro"/>
</dbReference>
<evidence type="ECO:0000256" key="8">
    <source>
        <dbReference type="ARBA" id="ARBA00023136"/>
    </source>
</evidence>
<dbReference type="Gene3D" id="2.60.40.420">
    <property type="entry name" value="Cupredoxins - blue copper proteins"/>
    <property type="match status" value="1"/>
</dbReference>
<evidence type="ECO:0000256" key="5">
    <source>
        <dbReference type="ARBA" id="ARBA00022982"/>
    </source>
</evidence>
<organism evidence="12 13">
    <name type="scientific">Moorena producens (strain JHB)</name>
    <dbReference type="NCBI Taxonomy" id="1454205"/>
    <lineage>
        <taxon>Bacteria</taxon>
        <taxon>Bacillati</taxon>
        <taxon>Cyanobacteriota</taxon>
        <taxon>Cyanophyceae</taxon>
        <taxon>Coleofasciculales</taxon>
        <taxon>Coleofasciculaceae</taxon>
        <taxon>Moorena</taxon>
    </lineage>
</organism>
<name>A0A1D9G2X0_MOOP1</name>
<dbReference type="InterPro" id="IPR001235">
    <property type="entry name" value="Copper_blue_Plastocyanin"/>
</dbReference>
<dbReference type="InterPro" id="IPR002387">
    <property type="entry name" value="Plastocyanin"/>
</dbReference>
<evidence type="ECO:0000313" key="12">
    <source>
        <dbReference type="EMBL" id="AOY81969.1"/>
    </source>
</evidence>
<comment type="cofactor">
    <cofactor evidence="9">
        <name>Cu(2+)</name>
        <dbReference type="ChEBI" id="CHEBI:29036"/>
    </cofactor>
    <text evidence="9">The crystal structure with reduced Cu(1+) has also been determined.</text>
</comment>
<dbReference type="InterPro" id="IPR008972">
    <property type="entry name" value="Cupredoxin"/>
</dbReference>
<keyword evidence="3" id="KW-0813">Transport</keyword>
<feature type="binding site" evidence="9">
    <location>
        <position position="106"/>
    </location>
    <ligand>
        <name>Cu cation</name>
        <dbReference type="ChEBI" id="CHEBI:23378"/>
    </ligand>
</feature>
<accession>A0A1D9G2X0</accession>
<dbReference type="InterPro" id="IPR000923">
    <property type="entry name" value="BlueCu_1"/>
</dbReference>
<evidence type="ECO:0000313" key="13">
    <source>
        <dbReference type="Proteomes" id="UP000176944"/>
    </source>
</evidence>
<keyword evidence="4 9" id="KW-0479">Metal-binding</keyword>
<dbReference type="InterPro" id="IPR028871">
    <property type="entry name" value="BlueCu_1_BS"/>
</dbReference>
<evidence type="ECO:0000256" key="1">
    <source>
        <dbReference type="ARBA" id="ARBA00004170"/>
    </source>
</evidence>
<evidence type="ECO:0000256" key="2">
    <source>
        <dbReference type="ARBA" id="ARBA00005338"/>
    </source>
</evidence>
<dbReference type="Proteomes" id="UP000176944">
    <property type="component" value="Chromosome"/>
</dbReference>
<evidence type="ECO:0000256" key="3">
    <source>
        <dbReference type="ARBA" id="ARBA00022448"/>
    </source>
</evidence>
<feature type="binding site" evidence="9">
    <location>
        <position position="68"/>
    </location>
    <ligand>
        <name>Cu cation</name>
        <dbReference type="ChEBI" id="CHEBI:23378"/>
    </ligand>
</feature>
<dbReference type="PANTHER" id="PTHR34192:SF10">
    <property type="entry name" value="PLASTOCYANIN MAJOR ISOFORM, CHLOROPLASTIC-RELATED"/>
    <property type="match status" value="1"/>
</dbReference>
<dbReference type="NCBIfam" id="TIGR02656">
    <property type="entry name" value="cyanin_plasto"/>
    <property type="match status" value="1"/>
</dbReference>
<evidence type="ECO:0000256" key="10">
    <source>
        <dbReference type="SAM" id="SignalP"/>
    </source>
</evidence>
<keyword evidence="8" id="KW-0472">Membrane</keyword>
<evidence type="ECO:0000256" key="6">
    <source>
        <dbReference type="ARBA" id="ARBA00023008"/>
    </source>
</evidence>
<evidence type="ECO:0000256" key="9">
    <source>
        <dbReference type="PIRSR" id="PIRSR602387-1"/>
    </source>
</evidence>
<comment type="similarity">
    <text evidence="2">Belongs to the plastocyanin family.</text>
</comment>
<keyword evidence="10" id="KW-0732">Signal</keyword>
<feature type="domain" description="Blue (type 1) copper" evidence="11">
    <location>
        <begin position="32"/>
        <end position="121"/>
    </location>
</feature>
<dbReference type="PRINTS" id="PR00157">
    <property type="entry name" value="PLASTOCYANIN"/>
</dbReference>
<keyword evidence="7" id="KW-0793">Thylakoid</keyword>
<reference evidence="13" key="1">
    <citation type="submission" date="2016-10" db="EMBL/GenBank/DDBJ databases">
        <title>Comparative genomics uncovers the prolific and rare metabolic potential of the cyanobacterial genus Moorea.</title>
        <authorList>
            <person name="Leao T."/>
            <person name="Castelao G."/>
            <person name="Korobeynikov A."/>
            <person name="Monroe E.A."/>
            <person name="Podell S."/>
            <person name="Glukhov E."/>
            <person name="Allen E."/>
            <person name="Gerwick W.H."/>
            <person name="Gerwick L."/>
        </authorList>
    </citation>
    <scope>NUCLEOTIDE SEQUENCE [LARGE SCALE GENOMIC DNA]</scope>
    <source>
        <strain evidence="13">JHB</strain>
    </source>
</reference>
<evidence type="ECO:0000259" key="11">
    <source>
        <dbReference type="Pfam" id="PF00127"/>
    </source>
</evidence>
<feature type="binding site" evidence="9">
    <location>
        <position position="109"/>
    </location>
    <ligand>
        <name>Cu cation</name>
        <dbReference type="ChEBI" id="CHEBI:23378"/>
    </ligand>
</feature>
<keyword evidence="5" id="KW-0249">Electron transport</keyword>
<dbReference type="PROSITE" id="PS00196">
    <property type="entry name" value="COPPER_BLUE"/>
    <property type="match status" value="1"/>
</dbReference>
<sequence length="121" mass="12809">MFKKLGLVLASLLLAIATFAMSVAPATAATVEVKMGASGNPPLKFVPDSVTISPGDTVKWVNNRMGPHNVIFRGPGAEKSHKKFAFKPGESFTATFDKPGTYNYVCQPHSGAGMKGEVIVQ</sequence>
<dbReference type="EMBL" id="CP017708">
    <property type="protein sequence ID" value="AOY81969.1"/>
    <property type="molecule type" value="Genomic_DNA"/>
</dbReference>